<name>A0A317XZM6_9BASI</name>
<sequence>MDSEGAEISQLVARYLESGSSVPVYRVLHDRLASVAQTLARDASSRQEFYTTGSLTTTLDSTEAIYLLFLQHESARHAKSVDQVEAESATPAASKADTDVRVRHIQILVLFIRIARNAVAAVQEAQIELVAQLGRFEGLLAYLTGFHAMTDPEVLPLVRAAAQLLSNSITGNPATQEQVWRNVVLAERENQRLVVRLLASPDTATQTAVQVLLINLLKSPSSNSSSSSRKRCRELCTHPAGIQLIQTLLDSSESIVLRTSPSDQADTSEQEPEHDLDRLEESLGLIYTLFVVLFEHGLAAQLLAALAPLHDTDPGSAAAAAAAAAAGEKHPDQPVVTNSQLTLLKLLDGWLHSAQRSIASGSFSVPDDDDGGRCKPIFAFESDSDSSSSSSSSGSTNPDPSGLLGLLDICIHLSTFARSAMQRGMANADSAAAEQPQDRRLFGVHHALLLLLQCLHSIALAADGWSAPSRFQPGSSRLVEFQRLARWLLFAMRDRADFVAELIALLNQTHEYAPPVSPFRTPDESRQDASPTPPPLPAGHTLSSTGKSNLPSQSGKPTPTSSCGYGFDHLKRDLVRMLGSLVFAPTDLPDTDTDTDTDAKASVGSVASVAVTRSQIRSVQDKVRTAGGLFNVLNMTVLDERNPCMYASLPFLLFLYFLFYFIFGLLLVAQDQDQD</sequence>
<reference evidence="4 5" key="1">
    <citation type="journal article" date="2018" name="Mol. Biol. Evol.">
        <title>Broad Genomic Sampling Reveals a Smut Pathogenic Ancestry of the Fungal Clade Ustilaginomycotina.</title>
        <authorList>
            <person name="Kijpornyongpan T."/>
            <person name="Mondo S.J."/>
            <person name="Barry K."/>
            <person name="Sandor L."/>
            <person name="Lee J."/>
            <person name="Lipzen A."/>
            <person name="Pangilinan J."/>
            <person name="LaButti K."/>
            <person name="Hainaut M."/>
            <person name="Henrissat B."/>
            <person name="Grigoriev I.V."/>
            <person name="Spatafora J.W."/>
            <person name="Aime M.C."/>
        </authorList>
    </citation>
    <scope>NUCLEOTIDE SEQUENCE [LARGE SCALE GENOMIC DNA]</scope>
    <source>
        <strain evidence="4 5">MCA 3645</strain>
    </source>
</reference>
<gene>
    <name evidence="4" type="ORF">BCV70DRAFT_184960</name>
</gene>
<evidence type="ECO:0000256" key="3">
    <source>
        <dbReference type="SAM" id="Phobius"/>
    </source>
</evidence>
<dbReference type="OrthoDB" id="379794at2759"/>
<dbReference type="AlphaFoldDB" id="A0A317XZM6"/>
<comment type="similarity">
    <text evidence="1">Belongs to the ataxin-10 family.</text>
</comment>
<evidence type="ECO:0000256" key="1">
    <source>
        <dbReference type="ARBA" id="ARBA00008384"/>
    </source>
</evidence>
<evidence type="ECO:0000313" key="4">
    <source>
        <dbReference type="EMBL" id="PWZ03744.1"/>
    </source>
</evidence>
<evidence type="ECO:0000313" key="5">
    <source>
        <dbReference type="Proteomes" id="UP000246740"/>
    </source>
</evidence>
<evidence type="ECO:0008006" key="6">
    <source>
        <dbReference type="Google" id="ProtNLM"/>
    </source>
</evidence>
<protein>
    <recommendedName>
        <fullName evidence="6">Copper transport protein 86</fullName>
    </recommendedName>
</protein>
<feature type="region of interest" description="Disordered" evidence="2">
    <location>
        <begin position="513"/>
        <end position="564"/>
    </location>
</feature>
<dbReference type="EMBL" id="KZ819188">
    <property type="protein sequence ID" value="PWZ03744.1"/>
    <property type="molecule type" value="Genomic_DNA"/>
</dbReference>
<dbReference type="GO" id="GO:0005829">
    <property type="term" value="C:cytosol"/>
    <property type="evidence" value="ECO:0007669"/>
    <property type="project" value="TreeGrafter"/>
</dbReference>
<keyword evidence="3" id="KW-0812">Transmembrane</keyword>
<accession>A0A317XZM6</accession>
<keyword evidence="3" id="KW-0472">Membrane</keyword>
<dbReference type="Proteomes" id="UP000246740">
    <property type="component" value="Unassembled WGS sequence"/>
</dbReference>
<organism evidence="4 5">
    <name type="scientific">Testicularia cyperi</name>
    <dbReference type="NCBI Taxonomy" id="1882483"/>
    <lineage>
        <taxon>Eukaryota</taxon>
        <taxon>Fungi</taxon>
        <taxon>Dikarya</taxon>
        <taxon>Basidiomycota</taxon>
        <taxon>Ustilaginomycotina</taxon>
        <taxon>Ustilaginomycetes</taxon>
        <taxon>Ustilaginales</taxon>
        <taxon>Anthracoideaceae</taxon>
        <taxon>Testicularia</taxon>
    </lineage>
</organism>
<feature type="transmembrane region" description="Helical" evidence="3">
    <location>
        <begin position="645"/>
        <end position="669"/>
    </location>
</feature>
<dbReference type="PANTHER" id="PTHR13255">
    <property type="entry name" value="ATAXIN-10"/>
    <property type="match status" value="1"/>
</dbReference>
<feature type="compositionally biased region" description="Polar residues" evidence="2">
    <location>
        <begin position="541"/>
        <end position="563"/>
    </location>
</feature>
<dbReference type="PANTHER" id="PTHR13255:SF0">
    <property type="entry name" value="ATAXIN-10"/>
    <property type="match status" value="1"/>
</dbReference>
<evidence type="ECO:0000256" key="2">
    <source>
        <dbReference type="SAM" id="MobiDB-lite"/>
    </source>
</evidence>
<dbReference type="InParanoid" id="A0A317XZM6"/>
<proteinExistence type="inferred from homology"/>
<keyword evidence="5" id="KW-1185">Reference proteome</keyword>
<keyword evidence="3" id="KW-1133">Transmembrane helix</keyword>
<dbReference type="InterPro" id="IPR051374">
    <property type="entry name" value="Ataxin-10/CTR86_families"/>
</dbReference>